<dbReference type="STRING" id="13370.A0A448YIX0"/>
<feature type="compositionally biased region" description="Basic and acidic residues" evidence="2">
    <location>
        <begin position="459"/>
        <end position="486"/>
    </location>
</feature>
<dbReference type="GO" id="GO:0070880">
    <property type="term" value="P:fungal-type cell wall beta-glucan biosynthetic process"/>
    <property type="evidence" value="ECO:0007669"/>
    <property type="project" value="TreeGrafter"/>
</dbReference>
<dbReference type="Proteomes" id="UP000290900">
    <property type="component" value="Unassembled WGS sequence"/>
</dbReference>
<accession>A0A448YIX0</accession>
<feature type="domain" description="Knr4/Smi1-like" evidence="3">
    <location>
        <begin position="139"/>
        <end position="303"/>
    </location>
</feature>
<dbReference type="OrthoDB" id="2305498at2759"/>
<feature type="region of interest" description="Disordered" evidence="2">
    <location>
        <begin position="435"/>
        <end position="539"/>
    </location>
</feature>
<dbReference type="InterPro" id="IPR009203">
    <property type="entry name" value="Knr4/Smi1"/>
</dbReference>
<evidence type="ECO:0000259" key="3">
    <source>
        <dbReference type="SMART" id="SM00860"/>
    </source>
</evidence>
<dbReference type="AlphaFoldDB" id="A0A448YIX0"/>
<dbReference type="Pfam" id="PF09346">
    <property type="entry name" value="SMI1_KNR4"/>
    <property type="match status" value="1"/>
</dbReference>
<feature type="compositionally biased region" description="Basic and acidic residues" evidence="2">
    <location>
        <begin position="347"/>
        <end position="358"/>
    </location>
</feature>
<evidence type="ECO:0000313" key="5">
    <source>
        <dbReference type="Proteomes" id="UP000290900"/>
    </source>
</evidence>
<dbReference type="Gene3D" id="3.40.1580.10">
    <property type="entry name" value="SMI1/KNR4-like"/>
    <property type="match status" value="1"/>
</dbReference>
<evidence type="ECO:0000256" key="2">
    <source>
        <dbReference type="SAM" id="MobiDB-lite"/>
    </source>
</evidence>
<evidence type="ECO:0000256" key="1">
    <source>
        <dbReference type="ARBA" id="ARBA00005303"/>
    </source>
</evidence>
<dbReference type="EMBL" id="CAACVR010000007">
    <property type="protein sequence ID" value="VEU20847.1"/>
    <property type="molecule type" value="Genomic_DNA"/>
</dbReference>
<feature type="region of interest" description="Disordered" evidence="2">
    <location>
        <begin position="347"/>
        <end position="372"/>
    </location>
</feature>
<reference evidence="4 5" key="1">
    <citation type="submission" date="2018-12" db="EMBL/GenBank/DDBJ databases">
        <authorList>
            <person name="Tiukova I."/>
            <person name="Dainat J."/>
        </authorList>
    </citation>
    <scope>NUCLEOTIDE SEQUENCE [LARGE SCALE GENOMIC DNA]</scope>
</reference>
<sequence>MGIVKDLQGFFHNLTTDDHYASYEDYAGEAKESSAPGTGPFSQSTISMINNRSSSSLHSQPQDGSVPGSSSSGRPVQYNPGMRSQLAAGNQGRGGAGGIPMQEYVNGRAPLPSIAEIWDRIDNWLEREFPELGDDMEDGATANDLNAFEKDLNISLPLDVRDSFKIHDGQVSLGKTRGLIYGYPLLDLESIAGETNIWRKVYATLEKKSDLFLNSNESSASFQQQRSTHSKFLANQRSIPDGAIQELYCHPNWIPIVKDNAGNNIAIDLAAGPKGHWGQIILFGRDYDTKVVVASSLTEFLFNLCEDLEDGKFDIDEDEELTYYDHNTPYEYYRVLKMRALARYKSDVQRPQQEDAKSRQVAPASEKQAPLQVPKVEIEQQILLPKETLISPIPESKAVYEDKTVKNDSFVIDEDEVVKEPSEASEGKLLTEKVVSLNEVNTPEEKLVEPEQQEVSEDSAERGATKSENADNDQKTKATEEGKAQNDDSEVSNAGEEVEVKQNEQDAAGPRETTEKSADEPVQQNDSEVDDAVNVAVPA</sequence>
<keyword evidence="5" id="KW-1185">Reference proteome</keyword>
<dbReference type="PANTHER" id="PTHR47432:SF1">
    <property type="entry name" value="CELL WALL ASSEMBLY REGULATOR SMI1"/>
    <property type="match status" value="1"/>
</dbReference>
<protein>
    <submittedName>
        <fullName evidence="4">DEKNAAC101768</fullName>
    </submittedName>
</protein>
<organism evidence="4 5">
    <name type="scientific">Brettanomyces naardenensis</name>
    <name type="common">Yeast</name>
    <dbReference type="NCBI Taxonomy" id="13370"/>
    <lineage>
        <taxon>Eukaryota</taxon>
        <taxon>Fungi</taxon>
        <taxon>Dikarya</taxon>
        <taxon>Ascomycota</taxon>
        <taxon>Saccharomycotina</taxon>
        <taxon>Pichiomycetes</taxon>
        <taxon>Pichiales</taxon>
        <taxon>Pichiaceae</taxon>
        <taxon>Brettanomyces</taxon>
    </lineage>
</organism>
<dbReference type="InterPro" id="IPR037883">
    <property type="entry name" value="Knr4/Smi1-like_sf"/>
</dbReference>
<dbReference type="InterPro" id="IPR018958">
    <property type="entry name" value="Knr4/Smi1-like_dom"/>
</dbReference>
<dbReference type="SMART" id="SM00860">
    <property type="entry name" value="SMI1_KNR4"/>
    <property type="match status" value="1"/>
</dbReference>
<dbReference type="InterPro" id="IPR051873">
    <property type="entry name" value="KNR4/SMI1_regulator"/>
</dbReference>
<name>A0A448YIX0_BRENA</name>
<dbReference type="PIRSF" id="PIRSF017023">
    <property type="entry name" value="KNR4"/>
    <property type="match status" value="1"/>
</dbReference>
<feature type="compositionally biased region" description="Low complexity" evidence="2">
    <location>
        <begin position="59"/>
        <end position="77"/>
    </location>
</feature>
<dbReference type="PANTHER" id="PTHR47432">
    <property type="entry name" value="CELL WALL ASSEMBLY REGULATOR SMI1"/>
    <property type="match status" value="1"/>
</dbReference>
<evidence type="ECO:0000313" key="4">
    <source>
        <dbReference type="EMBL" id="VEU20847.1"/>
    </source>
</evidence>
<feature type="region of interest" description="Disordered" evidence="2">
    <location>
        <begin position="52"/>
        <end position="101"/>
    </location>
</feature>
<dbReference type="GO" id="GO:0043332">
    <property type="term" value="C:mating projection tip"/>
    <property type="evidence" value="ECO:0007669"/>
    <property type="project" value="TreeGrafter"/>
</dbReference>
<dbReference type="FunCoup" id="A0A448YIX0">
    <property type="interactions" value="84"/>
</dbReference>
<proteinExistence type="inferred from homology"/>
<dbReference type="SUPFAM" id="SSF160631">
    <property type="entry name" value="SMI1/KNR4-like"/>
    <property type="match status" value="1"/>
</dbReference>
<dbReference type="InParanoid" id="A0A448YIX0"/>
<comment type="similarity">
    <text evidence="1">Belongs to the KNR4/SMI1 family.</text>
</comment>
<gene>
    <name evidence="4" type="ORF">BRENAR_LOCUS1582</name>
</gene>